<reference evidence="1" key="1">
    <citation type="journal article" date="2015" name="Nature">
        <title>Complex archaea that bridge the gap between prokaryotes and eukaryotes.</title>
        <authorList>
            <person name="Spang A."/>
            <person name="Saw J.H."/>
            <person name="Jorgensen S.L."/>
            <person name="Zaremba-Niedzwiedzka K."/>
            <person name="Martijn J."/>
            <person name="Lind A.E."/>
            <person name="van Eijk R."/>
            <person name="Schleper C."/>
            <person name="Guy L."/>
            <person name="Ettema T.J."/>
        </authorList>
    </citation>
    <scope>NUCLEOTIDE SEQUENCE</scope>
</reference>
<accession>A0A0F9Q277</accession>
<sequence length="82" mass="9220">MSKELFKAVVGQVQGEIYKESTLKYLDEAKQLLKYPHEDACCDCINCQAIDKINKAIRVIDGVDFQETKDLQIQQAAKGGEL</sequence>
<dbReference type="AlphaFoldDB" id="A0A0F9Q277"/>
<proteinExistence type="predicted"/>
<protein>
    <submittedName>
        <fullName evidence="1">Uncharacterized protein</fullName>
    </submittedName>
</protein>
<gene>
    <name evidence="1" type="ORF">LCGC14_1147210</name>
</gene>
<name>A0A0F9Q277_9ZZZZ</name>
<organism evidence="1">
    <name type="scientific">marine sediment metagenome</name>
    <dbReference type="NCBI Taxonomy" id="412755"/>
    <lineage>
        <taxon>unclassified sequences</taxon>
        <taxon>metagenomes</taxon>
        <taxon>ecological metagenomes</taxon>
    </lineage>
</organism>
<evidence type="ECO:0000313" key="1">
    <source>
        <dbReference type="EMBL" id="KKM99507.1"/>
    </source>
</evidence>
<dbReference type="EMBL" id="LAZR01005490">
    <property type="protein sequence ID" value="KKM99507.1"/>
    <property type="molecule type" value="Genomic_DNA"/>
</dbReference>
<comment type="caution">
    <text evidence="1">The sequence shown here is derived from an EMBL/GenBank/DDBJ whole genome shotgun (WGS) entry which is preliminary data.</text>
</comment>